<feature type="transmembrane region" description="Helical" evidence="1">
    <location>
        <begin position="68"/>
        <end position="87"/>
    </location>
</feature>
<evidence type="ECO:0000313" key="2">
    <source>
        <dbReference type="EMBL" id="RUT28013.1"/>
    </source>
</evidence>
<gene>
    <name evidence="2" type="ORF">EJP77_18530</name>
</gene>
<accession>A0A433X1L9</accession>
<feature type="transmembrane region" description="Helical" evidence="1">
    <location>
        <begin position="37"/>
        <end position="56"/>
    </location>
</feature>
<name>A0A433X1L9_9BACL</name>
<sequence length="89" mass="10617">MKPKDFMWSIVLNGFLGYLWFLFFQNISELTRMWDHFLVKALIFIIGTFLFGEIANRVSPLHEYKWTHPIRIVGAASYLLVVLICWYTK</sequence>
<comment type="caution">
    <text evidence="2">The sequence shown here is derived from an EMBL/GenBank/DDBJ whole genome shotgun (WGS) entry which is preliminary data.</text>
</comment>
<evidence type="ECO:0000256" key="1">
    <source>
        <dbReference type="SAM" id="Phobius"/>
    </source>
</evidence>
<protein>
    <submittedName>
        <fullName evidence="2">Uncharacterized protein</fullName>
    </submittedName>
</protein>
<keyword evidence="1" id="KW-1133">Transmembrane helix</keyword>
<dbReference type="OrthoDB" id="2881760at2"/>
<dbReference type="AlphaFoldDB" id="A0A433X1L9"/>
<dbReference type="RefSeq" id="WP_127200752.1">
    <property type="nucleotide sequence ID" value="NZ_RZNX01000012.1"/>
</dbReference>
<organism evidence="2 3">
    <name type="scientific">Paenibacillus zeisoli</name>
    <dbReference type="NCBI Taxonomy" id="2496267"/>
    <lineage>
        <taxon>Bacteria</taxon>
        <taxon>Bacillati</taxon>
        <taxon>Bacillota</taxon>
        <taxon>Bacilli</taxon>
        <taxon>Bacillales</taxon>
        <taxon>Paenibacillaceae</taxon>
        <taxon>Paenibacillus</taxon>
    </lineage>
</organism>
<dbReference type="EMBL" id="RZNX01000012">
    <property type="protein sequence ID" value="RUT28013.1"/>
    <property type="molecule type" value="Genomic_DNA"/>
</dbReference>
<reference evidence="2 3" key="1">
    <citation type="submission" date="2018-12" db="EMBL/GenBank/DDBJ databases">
        <authorList>
            <person name="Sun L."/>
            <person name="Chen Z."/>
        </authorList>
    </citation>
    <scope>NUCLEOTIDE SEQUENCE [LARGE SCALE GENOMIC DNA]</scope>
    <source>
        <strain evidence="2 3">3-5-3</strain>
    </source>
</reference>
<keyword evidence="1" id="KW-0812">Transmembrane</keyword>
<evidence type="ECO:0000313" key="3">
    <source>
        <dbReference type="Proteomes" id="UP000272464"/>
    </source>
</evidence>
<feature type="transmembrane region" description="Helical" evidence="1">
    <location>
        <begin position="6"/>
        <end position="25"/>
    </location>
</feature>
<proteinExistence type="predicted"/>
<keyword evidence="1" id="KW-0472">Membrane</keyword>
<keyword evidence="3" id="KW-1185">Reference proteome</keyword>
<dbReference type="Proteomes" id="UP000272464">
    <property type="component" value="Unassembled WGS sequence"/>
</dbReference>